<proteinExistence type="predicted"/>
<gene>
    <name evidence="1" type="ORF">HWQ67_19545</name>
</gene>
<keyword evidence="2" id="KW-1185">Reference proteome</keyword>
<organism evidence="1 2">
    <name type="scientific">Candidatus Magnetobacterium casense</name>
    <dbReference type="NCBI Taxonomy" id="1455061"/>
    <lineage>
        <taxon>Bacteria</taxon>
        <taxon>Pseudomonadati</taxon>
        <taxon>Nitrospirota</taxon>
        <taxon>Thermodesulfovibrionia</taxon>
        <taxon>Thermodesulfovibrionales</taxon>
        <taxon>Candidatus Magnetobacteriaceae</taxon>
        <taxon>Candidatus Magnetobacterium</taxon>
    </lineage>
</organism>
<evidence type="ECO:0000313" key="2">
    <source>
        <dbReference type="Proteomes" id="UP001196980"/>
    </source>
</evidence>
<name>A0ABS6S4I3_9BACT</name>
<dbReference type="Proteomes" id="UP001196980">
    <property type="component" value="Unassembled WGS sequence"/>
</dbReference>
<dbReference type="EMBL" id="JABXWD010000798">
    <property type="protein sequence ID" value="MBV6343766.1"/>
    <property type="molecule type" value="Genomic_DNA"/>
</dbReference>
<accession>A0ABS6S4I3</accession>
<protein>
    <submittedName>
        <fullName evidence="1">Uncharacterized protein</fullName>
    </submittedName>
</protein>
<evidence type="ECO:0000313" key="1">
    <source>
        <dbReference type="EMBL" id="MBV6343766.1"/>
    </source>
</evidence>
<sequence>MALPSIVTLQNLVNNRDRRNPQADYLVKAPVPAFVAVTLTVQYKADTEAPDAAVIKQAIVNRINGLGFEVGKLPASMIYDAAHNASSELDALVVAPIDMLCQIRRPDGSLIVLRDGNKIEIPNEPEFGVSSRTTVFYADIDDVDVSVEPIPALPA</sequence>
<reference evidence="1 2" key="1">
    <citation type="journal article" date="2020" name="J Geophys Res Biogeosci">
        <title>Magnetotaxis as an Adaptation to Enable Bacterial Shuttling of Microbial Sulfur and Sulfur Cycling Across Aquatic Oxic#Anoxic Interfaces.</title>
        <authorList>
            <person name="Li J."/>
            <person name="Liu P."/>
            <person name="Wang J."/>
            <person name="Roberts A.P."/>
            <person name="Pan Y."/>
        </authorList>
    </citation>
    <scope>NUCLEOTIDE SEQUENCE [LARGE SCALE GENOMIC DNA]</scope>
    <source>
        <strain evidence="1 2">MYR-1_YQ</strain>
    </source>
</reference>
<comment type="caution">
    <text evidence="1">The sequence shown here is derived from an EMBL/GenBank/DDBJ whole genome shotgun (WGS) entry which is preliminary data.</text>
</comment>